<organism evidence="2 3">
    <name type="scientific">Nesidiocoris tenuis</name>
    <dbReference type="NCBI Taxonomy" id="355587"/>
    <lineage>
        <taxon>Eukaryota</taxon>
        <taxon>Metazoa</taxon>
        <taxon>Ecdysozoa</taxon>
        <taxon>Arthropoda</taxon>
        <taxon>Hexapoda</taxon>
        <taxon>Insecta</taxon>
        <taxon>Pterygota</taxon>
        <taxon>Neoptera</taxon>
        <taxon>Paraneoptera</taxon>
        <taxon>Hemiptera</taxon>
        <taxon>Heteroptera</taxon>
        <taxon>Panheteroptera</taxon>
        <taxon>Cimicomorpha</taxon>
        <taxon>Miridae</taxon>
        <taxon>Dicyphina</taxon>
        <taxon>Nesidiocoris</taxon>
    </lineage>
</organism>
<sequence length="77" mass="8861">MTGEYLINGALQRFVWVNLYGTVTVNVGVVGLEFAILQIVDHRIDRNTLHFYRFGHVHVEKSTVRSLVLVKSKDRHP</sequence>
<evidence type="ECO:0000256" key="1">
    <source>
        <dbReference type="SAM" id="Phobius"/>
    </source>
</evidence>
<name>A0A6H5GXC0_9HEMI</name>
<keyword evidence="1" id="KW-0812">Transmembrane</keyword>
<dbReference type="Proteomes" id="UP000479000">
    <property type="component" value="Unassembled WGS sequence"/>
</dbReference>
<keyword evidence="1" id="KW-0472">Membrane</keyword>
<keyword evidence="3" id="KW-1185">Reference proteome</keyword>
<proteinExistence type="predicted"/>
<feature type="non-terminal residue" evidence="2">
    <location>
        <position position="77"/>
    </location>
</feature>
<dbReference type="EMBL" id="CADCXU010019315">
    <property type="protein sequence ID" value="CAB0007720.1"/>
    <property type="molecule type" value="Genomic_DNA"/>
</dbReference>
<evidence type="ECO:0000313" key="3">
    <source>
        <dbReference type="Proteomes" id="UP000479000"/>
    </source>
</evidence>
<gene>
    <name evidence="2" type="ORF">NTEN_LOCUS12985</name>
</gene>
<keyword evidence="1" id="KW-1133">Transmembrane helix</keyword>
<feature type="transmembrane region" description="Helical" evidence="1">
    <location>
        <begin position="20"/>
        <end position="40"/>
    </location>
</feature>
<protein>
    <submittedName>
        <fullName evidence="2">Uncharacterized protein</fullName>
    </submittedName>
</protein>
<accession>A0A6H5GXC0</accession>
<dbReference type="AlphaFoldDB" id="A0A6H5GXC0"/>
<evidence type="ECO:0000313" key="2">
    <source>
        <dbReference type="EMBL" id="CAB0007720.1"/>
    </source>
</evidence>
<reference evidence="2 3" key="1">
    <citation type="submission" date="2020-02" db="EMBL/GenBank/DDBJ databases">
        <authorList>
            <person name="Ferguson B K."/>
        </authorList>
    </citation>
    <scope>NUCLEOTIDE SEQUENCE [LARGE SCALE GENOMIC DNA]</scope>
</reference>